<reference evidence="1" key="1">
    <citation type="submission" date="2018-05" db="EMBL/GenBank/DDBJ databases">
        <authorList>
            <person name="Lanie J.A."/>
            <person name="Ng W.-L."/>
            <person name="Kazmierczak K.M."/>
            <person name="Andrzejewski T.M."/>
            <person name="Davidsen T.M."/>
            <person name="Wayne K.J."/>
            <person name="Tettelin H."/>
            <person name="Glass J.I."/>
            <person name="Rusch D."/>
            <person name="Podicherti R."/>
            <person name="Tsui H.-C.T."/>
            <person name="Winkler M.E."/>
        </authorList>
    </citation>
    <scope>NUCLEOTIDE SEQUENCE</scope>
</reference>
<proteinExistence type="predicted"/>
<dbReference type="AlphaFoldDB" id="A0A382MXM8"/>
<organism evidence="1">
    <name type="scientific">marine metagenome</name>
    <dbReference type="NCBI Taxonomy" id="408172"/>
    <lineage>
        <taxon>unclassified sequences</taxon>
        <taxon>metagenomes</taxon>
        <taxon>ecological metagenomes</taxon>
    </lineage>
</organism>
<evidence type="ECO:0000313" key="1">
    <source>
        <dbReference type="EMBL" id="SVC53649.1"/>
    </source>
</evidence>
<name>A0A382MXM8_9ZZZZ</name>
<gene>
    <name evidence="1" type="ORF">METZ01_LOCUS306503</name>
</gene>
<feature type="non-terminal residue" evidence="1">
    <location>
        <position position="183"/>
    </location>
</feature>
<accession>A0A382MXM8</accession>
<protein>
    <submittedName>
        <fullName evidence="1">Uncharacterized protein</fullName>
    </submittedName>
</protein>
<dbReference type="EMBL" id="UINC01096617">
    <property type="protein sequence ID" value="SVC53649.1"/>
    <property type="molecule type" value="Genomic_DNA"/>
</dbReference>
<sequence>MNRKLNIIILVAILVVVEQVPAQFALPVFQAIHKRVSSHPGFSVTGLLFDNHEQNGTGDADGVPHYIEIPWGSGLKAYTADDSSAFTVSIRAYLPVGSHYYRRNDYYTSPSHTLRGAYYYDGGNRIISAIYSSSGDVDSDLEYGTTTRLTVVGNHTTTWAGKYSENIQSIYYDSKYWYWIGYR</sequence>